<evidence type="ECO:0000313" key="3">
    <source>
        <dbReference type="Proteomes" id="UP000309676"/>
    </source>
</evidence>
<dbReference type="Proteomes" id="UP000309676">
    <property type="component" value="Unassembled WGS sequence"/>
</dbReference>
<dbReference type="OrthoDB" id="2618234at2"/>
<gene>
    <name evidence="2" type="ORF">FE782_00600</name>
</gene>
<name>A0A5R9GI07_9BACL</name>
<protein>
    <submittedName>
        <fullName evidence="2">Uncharacterized protein</fullName>
    </submittedName>
</protein>
<feature type="transmembrane region" description="Helical" evidence="1">
    <location>
        <begin position="12"/>
        <end position="31"/>
    </location>
</feature>
<proteinExistence type="predicted"/>
<keyword evidence="3" id="KW-1185">Reference proteome</keyword>
<feature type="transmembrane region" description="Helical" evidence="1">
    <location>
        <begin position="79"/>
        <end position="96"/>
    </location>
</feature>
<keyword evidence="1" id="KW-0812">Transmembrane</keyword>
<comment type="caution">
    <text evidence="2">The sequence shown here is derived from an EMBL/GenBank/DDBJ whole genome shotgun (WGS) entry which is preliminary data.</text>
</comment>
<keyword evidence="1" id="KW-1133">Transmembrane helix</keyword>
<dbReference type="AlphaFoldDB" id="A0A5R9GI07"/>
<evidence type="ECO:0000256" key="1">
    <source>
        <dbReference type="SAM" id="Phobius"/>
    </source>
</evidence>
<sequence>MSEVRYDHDFNLNEWFIVVSLLVGILAVLWLPRRFDKKTTGLYLICGAFIGFFFDHTLSVLPVSYYVINDSSRFEVMDFFSDVMYAPYSYIFFYLYDFIRIKPRHSLLYILVWAFVSAGIERLSVIVGIFHYRHGYNLYYSFVIYLMVLSLWVTLYHVLKHYGNKRF</sequence>
<feature type="transmembrane region" description="Helical" evidence="1">
    <location>
        <begin position="138"/>
        <end position="159"/>
    </location>
</feature>
<feature type="transmembrane region" description="Helical" evidence="1">
    <location>
        <begin position="108"/>
        <end position="132"/>
    </location>
</feature>
<organism evidence="2 3">
    <name type="scientific">Paenibacillus antri</name>
    <dbReference type="NCBI Taxonomy" id="2582848"/>
    <lineage>
        <taxon>Bacteria</taxon>
        <taxon>Bacillati</taxon>
        <taxon>Bacillota</taxon>
        <taxon>Bacilli</taxon>
        <taxon>Bacillales</taxon>
        <taxon>Paenibacillaceae</taxon>
        <taxon>Paenibacillus</taxon>
    </lineage>
</organism>
<keyword evidence="1" id="KW-0472">Membrane</keyword>
<dbReference type="EMBL" id="VCIW01000001">
    <property type="protein sequence ID" value="TLS53890.1"/>
    <property type="molecule type" value="Genomic_DNA"/>
</dbReference>
<feature type="transmembrane region" description="Helical" evidence="1">
    <location>
        <begin position="43"/>
        <end position="67"/>
    </location>
</feature>
<accession>A0A5R9GI07</accession>
<evidence type="ECO:0000313" key="2">
    <source>
        <dbReference type="EMBL" id="TLS53890.1"/>
    </source>
</evidence>
<reference evidence="2 3" key="1">
    <citation type="submission" date="2019-05" db="EMBL/GenBank/DDBJ databases">
        <authorList>
            <person name="Narsing Rao M.P."/>
            <person name="Li W.J."/>
        </authorList>
    </citation>
    <scope>NUCLEOTIDE SEQUENCE [LARGE SCALE GENOMIC DNA]</scope>
    <source>
        <strain evidence="2 3">SYSU_K30003</strain>
    </source>
</reference>